<evidence type="ECO:0000313" key="2">
    <source>
        <dbReference type="EMBL" id="KAA2241683.1"/>
    </source>
</evidence>
<dbReference type="AlphaFoldDB" id="A0A5B2VPK7"/>
<gene>
    <name evidence="2" type="ORF">F0L74_17555</name>
</gene>
<dbReference type="PANTHER" id="PTHR42860">
    <property type="entry name" value="VITAMIN B12-BINDING PROTEIN"/>
    <property type="match status" value="1"/>
</dbReference>
<organism evidence="2 3">
    <name type="scientific">Chitinophaga agrisoli</name>
    <dbReference type="NCBI Taxonomy" id="2607653"/>
    <lineage>
        <taxon>Bacteria</taxon>
        <taxon>Pseudomonadati</taxon>
        <taxon>Bacteroidota</taxon>
        <taxon>Chitinophagia</taxon>
        <taxon>Chitinophagales</taxon>
        <taxon>Chitinophagaceae</taxon>
        <taxon>Chitinophaga</taxon>
    </lineage>
</organism>
<dbReference type="EMBL" id="VUOC01000003">
    <property type="protein sequence ID" value="KAA2241683.1"/>
    <property type="molecule type" value="Genomic_DNA"/>
</dbReference>
<dbReference type="PROSITE" id="PS50983">
    <property type="entry name" value="FE_B12_PBP"/>
    <property type="match status" value="1"/>
</dbReference>
<reference evidence="2 3" key="2">
    <citation type="submission" date="2019-09" db="EMBL/GenBank/DDBJ databases">
        <authorList>
            <person name="Jin C."/>
        </authorList>
    </citation>
    <scope>NUCLEOTIDE SEQUENCE [LARGE SCALE GENOMIC DNA]</scope>
    <source>
        <strain evidence="2 3">BN140078</strain>
    </source>
</reference>
<comment type="caution">
    <text evidence="2">The sequence shown here is derived from an EMBL/GenBank/DDBJ whole genome shotgun (WGS) entry which is preliminary data.</text>
</comment>
<accession>A0A5B2VPK7</accession>
<proteinExistence type="predicted"/>
<name>A0A5B2VPK7_9BACT</name>
<evidence type="ECO:0000313" key="3">
    <source>
        <dbReference type="Proteomes" id="UP000324611"/>
    </source>
</evidence>
<sequence>MKVCSFLPAATEMIHQMGLESDLHGVTFECHSDRPRVVRSHIEGNSYSSIEIERIVAQSKAEGRSLYYIDEPLLQQIAPDIIFTQDVCDVCQIDTAYVQRAIYKLEKEPLLIPLFPKNLDDVFDNALTIATAMGKEENAYRLLASLKERTDHILDILRLNKAPLRRVMLMEWMQPVYNCGHWIPYQIAQAGGVDMLSNPSGYSIKIEWDKILQYNPEVLVVAPCGLEITRAEKEVATLEQMPGWQELQAVKNNEVYFADSNLFTCPSTRLVDGIELLAALFHPALFPDLAKAHARSFRKFKQPVIV</sequence>
<dbReference type="PANTHER" id="PTHR42860:SF1">
    <property type="entry name" value="VITAMIN B12-BINDING PROTEIN"/>
    <property type="match status" value="1"/>
</dbReference>
<dbReference type="Gene3D" id="3.40.50.1980">
    <property type="entry name" value="Nitrogenase molybdenum iron protein domain"/>
    <property type="match status" value="2"/>
</dbReference>
<dbReference type="SUPFAM" id="SSF53807">
    <property type="entry name" value="Helical backbone' metal receptor"/>
    <property type="match status" value="1"/>
</dbReference>
<dbReference type="RefSeq" id="WP_149839190.1">
    <property type="nucleotide sequence ID" value="NZ_VUOC01000003.1"/>
</dbReference>
<protein>
    <submittedName>
        <fullName evidence="2">ABC transporter substrate-binding protein</fullName>
    </submittedName>
</protein>
<dbReference type="Proteomes" id="UP000324611">
    <property type="component" value="Unassembled WGS sequence"/>
</dbReference>
<dbReference type="InterPro" id="IPR051030">
    <property type="entry name" value="Vitamin_B12-ABC_binding"/>
</dbReference>
<dbReference type="InterPro" id="IPR002491">
    <property type="entry name" value="ABC_transptr_periplasmic_BD"/>
</dbReference>
<feature type="domain" description="Fe/B12 periplasmic-binding" evidence="1">
    <location>
        <begin position="2"/>
        <end position="285"/>
    </location>
</feature>
<evidence type="ECO:0000259" key="1">
    <source>
        <dbReference type="PROSITE" id="PS50983"/>
    </source>
</evidence>
<keyword evidence="3" id="KW-1185">Reference proteome</keyword>
<reference evidence="2 3" key="1">
    <citation type="submission" date="2019-09" db="EMBL/GenBank/DDBJ databases">
        <title>Chitinophaga ginsengihumi sp. nov., isolated from soil of ginseng rhizosphere.</title>
        <authorList>
            <person name="Lee J."/>
        </authorList>
    </citation>
    <scope>NUCLEOTIDE SEQUENCE [LARGE SCALE GENOMIC DNA]</scope>
    <source>
        <strain evidence="2 3">BN140078</strain>
    </source>
</reference>
<dbReference type="Pfam" id="PF01497">
    <property type="entry name" value="Peripla_BP_2"/>
    <property type="match status" value="1"/>
</dbReference>